<evidence type="ECO:0000256" key="1">
    <source>
        <dbReference type="SAM" id="Phobius"/>
    </source>
</evidence>
<feature type="chain" id="PRO_5028806258" evidence="2">
    <location>
        <begin position="22"/>
        <end position="200"/>
    </location>
</feature>
<dbReference type="AlphaFoldDB" id="A0A7E4VMG3"/>
<keyword evidence="2" id="KW-0732">Signal</keyword>
<keyword evidence="1" id="KW-0472">Membrane</keyword>
<reference evidence="4" key="2">
    <citation type="submission" date="2020-10" db="UniProtKB">
        <authorList>
            <consortium name="WormBaseParasite"/>
        </authorList>
    </citation>
    <scope>IDENTIFICATION</scope>
</reference>
<feature type="transmembrane region" description="Helical" evidence="1">
    <location>
        <begin position="170"/>
        <end position="194"/>
    </location>
</feature>
<feature type="signal peptide" evidence="2">
    <location>
        <begin position="1"/>
        <end position="21"/>
    </location>
</feature>
<reference evidence="3" key="1">
    <citation type="journal article" date="2013" name="Genetics">
        <title>The draft genome and transcriptome of Panagrellus redivivus are shaped by the harsh demands of a free-living lifestyle.</title>
        <authorList>
            <person name="Srinivasan J."/>
            <person name="Dillman A.R."/>
            <person name="Macchietto M.G."/>
            <person name="Heikkinen L."/>
            <person name="Lakso M."/>
            <person name="Fracchia K.M."/>
            <person name="Antoshechkin I."/>
            <person name="Mortazavi A."/>
            <person name="Wong G."/>
            <person name="Sternberg P.W."/>
        </authorList>
    </citation>
    <scope>NUCLEOTIDE SEQUENCE [LARGE SCALE GENOMIC DNA]</scope>
    <source>
        <strain evidence="3">MT8872</strain>
    </source>
</reference>
<dbReference type="WBParaSite" id="Pan_g22709.t1">
    <property type="protein sequence ID" value="Pan_g22709.t1"/>
    <property type="gene ID" value="Pan_g22709"/>
</dbReference>
<protein>
    <submittedName>
        <fullName evidence="4">GOLD domain-containing protein</fullName>
    </submittedName>
</protein>
<proteinExistence type="predicted"/>
<accession>A0A7E4VMG3</accession>
<keyword evidence="1" id="KW-1133">Transmembrane helix</keyword>
<evidence type="ECO:0000313" key="4">
    <source>
        <dbReference type="WBParaSite" id="Pan_g22709.t1"/>
    </source>
</evidence>
<dbReference type="Proteomes" id="UP000492821">
    <property type="component" value="Unassembled WGS sequence"/>
</dbReference>
<organism evidence="3 4">
    <name type="scientific">Panagrellus redivivus</name>
    <name type="common">Microworm</name>
    <dbReference type="NCBI Taxonomy" id="6233"/>
    <lineage>
        <taxon>Eukaryota</taxon>
        <taxon>Metazoa</taxon>
        <taxon>Ecdysozoa</taxon>
        <taxon>Nematoda</taxon>
        <taxon>Chromadorea</taxon>
        <taxon>Rhabditida</taxon>
        <taxon>Tylenchina</taxon>
        <taxon>Panagrolaimomorpha</taxon>
        <taxon>Panagrolaimoidea</taxon>
        <taxon>Panagrolaimidae</taxon>
        <taxon>Panagrellus</taxon>
    </lineage>
</organism>
<evidence type="ECO:0000256" key="2">
    <source>
        <dbReference type="SAM" id="SignalP"/>
    </source>
</evidence>
<keyword evidence="1" id="KW-0812">Transmembrane</keyword>
<sequence length="200" mass="23087">MKRFQLFYILSILAICTAKRAYEIVDNEIQIVGPGKFNITHEGHSLEILVVNNAHINGKYFLCVGPASETEEFCPEGYGLIVLHYNDNQPEKKYLLDHHGKLKQEHQNQYILKHHHTGYFHAPVLPEKAYIAIAVPSVLTDVKIYLQNAKIYKPKDPNRTDITKVVNKRFFYICFYVIFALTVLIFAIVSVIHFRMVPQA</sequence>
<evidence type="ECO:0000313" key="3">
    <source>
        <dbReference type="Proteomes" id="UP000492821"/>
    </source>
</evidence>
<keyword evidence="3" id="KW-1185">Reference proteome</keyword>
<name>A0A7E4VMG3_PANRE</name>